<dbReference type="EMBL" id="JAIVFQ010000016">
    <property type="protein sequence ID" value="MCC5600206.1"/>
    <property type="molecule type" value="Genomic_DNA"/>
</dbReference>
<sequence length="140" mass="16514">MAHEIGHWVLHINQDVARGSVQQLELTLSIDSIEQQFLCRNVSEQIYKSRPETQDDWREWQAQYFVSCLLMPKEILEAKRKARDLTNWHHLYAMQKDIGVTISNLVYRLQDLGWIYIPKGSKQIYPGKATPNEQTNLFNR</sequence>
<evidence type="ECO:0000313" key="2">
    <source>
        <dbReference type="Proteomes" id="UP001199525"/>
    </source>
</evidence>
<name>A0ABS8I7T1_9NOSO</name>
<dbReference type="PANTHER" id="PTHR43236:SF1">
    <property type="entry name" value="BLL7220 PROTEIN"/>
    <property type="match status" value="1"/>
</dbReference>
<keyword evidence="2" id="KW-1185">Reference proteome</keyword>
<dbReference type="InterPro" id="IPR052345">
    <property type="entry name" value="Rad_response_metalloprotease"/>
</dbReference>
<protein>
    <submittedName>
        <fullName evidence="1">ImmA/IrrE family metallo-endopeptidase</fullName>
    </submittedName>
</protein>
<evidence type="ECO:0000313" key="1">
    <source>
        <dbReference type="EMBL" id="MCC5600206.1"/>
    </source>
</evidence>
<dbReference type="RefSeq" id="WP_309143376.1">
    <property type="nucleotide sequence ID" value="NZ_JAIVFQ010000016.1"/>
</dbReference>
<reference evidence="1 2" key="1">
    <citation type="journal article" date="2021" name="Microorganisms">
        <title>Genome Evolution of Filamentous Cyanobacterium Nostoc Species: From Facultative Symbiosis to Free Living.</title>
        <authorList>
            <person name="Huo D."/>
            <person name="Li H."/>
            <person name="Cai F."/>
            <person name="Guo X."/>
            <person name="Qiao Z."/>
            <person name="Wang W."/>
            <person name="Yu G."/>
            <person name="Li R."/>
        </authorList>
    </citation>
    <scope>NUCLEOTIDE SEQUENCE [LARGE SCALE GENOMIC DNA]</scope>
    <source>
        <strain evidence="1 2">CHAB 5714</strain>
    </source>
</reference>
<proteinExistence type="predicted"/>
<organism evidence="1 2">
    <name type="scientific">Nostoc favosum CHAB5714</name>
    <dbReference type="NCBI Taxonomy" id="2780399"/>
    <lineage>
        <taxon>Bacteria</taxon>
        <taxon>Bacillati</taxon>
        <taxon>Cyanobacteriota</taxon>
        <taxon>Cyanophyceae</taxon>
        <taxon>Nostocales</taxon>
        <taxon>Nostocaceae</taxon>
        <taxon>Nostoc</taxon>
        <taxon>Nostoc favosum</taxon>
    </lineage>
</organism>
<dbReference type="PANTHER" id="PTHR43236">
    <property type="entry name" value="ANTITOXIN HIGA1"/>
    <property type="match status" value="1"/>
</dbReference>
<dbReference type="Proteomes" id="UP001199525">
    <property type="component" value="Unassembled WGS sequence"/>
</dbReference>
<accession>A0ABS8I7T1</accession>
<gene>
    <name evidence="1" type="ORF">LC586_13450</name>
</gene>
<comment type="caution">
    <text evidence="1">The sequence shown here is derived from an EMBL/GenBank/DDBJ whole genome shotgun (WGS) entry which is preliminary data.</text>
</comment>